<sequence length="353" mass="38048">MDPLSSDQARLAGEQRRLRLQVLGLNTVEAEATFDRVARLAASFTQSPLAMVNFINDERQMFRGMYVPTASPDDKVSPDGAGIAFDLSDLSREAPGDYGFCPHVVAQGSQLALDDVFDYPRFKGNPLVNDLGVRSYLGTPLRDNTGMILGTVCVADTKPRVWDRAVREGMQQLSETLLSDFKLRDSLLAQQQELFAVFDGAPFPIMLTEGPNHLLRYANGKQGAAFGMVPQFSPGRLVLPGLEAVGVFNAMDDAFHTGQPATLSRAAISTYDDPRPQDFNFLCTPVRTSPGAPVSGVLTVAMNTTGQAYPGAEQQAFAANVQERFERLGAGGLPGGMPGGMPGRRVESAGYPR</sequence>
<dbReference type="EMBL" id="JBHRWR010000002">
    <property type="protein sequence ID" value="MFC3572159.1"/>
    <property type="molecule type" value="Genomic_DNA"/>
</dbReference>
<dbReference type="Gene3D" id="3.30.450.20">
    <property type="entry name" value="PAS domain"/>
    <property type="match status" value="1"/>
</dbReference>
<dbReference type="PANTHER" id="PTHR43102:SF2">
    <property type="entry name" value="GAF DOMAIN-CONTAINING PROTEIN"/>
    <property type="match status" value="1"/>
</dbReference>
<organism evidence="3 4">
    <name type="scientific">Streptomyces yaanensis</name>
    <dbReference type="NCBI Taxonomy" id="1142239"/>
    <lineage>
        <taxon>Bacteria</taxon>
        <taxon>Bacillati</taxon>
        <taxon>Actinomycetota</taxon>
        <taxon>Actinomycetes</taxon>
        <taxon>Kitasatosporales</taxon>
        <taxon>Streptomycetaceae</taxon>
        <taxon>Streptomyces</taxon>
    </lineage>
</organism>
<dbReference type="RefSeq" id="WP_310771848.1">
    <property type="nucleotide sequence ID" value="NZ_JBHRWR010000002.1"/>
</dbReference>
<evidence type="ECO:0000259" key="2">
    <source>
        <dbReference type="SMART" id="SM00065"/>
    </source>
</evidence>
<name>A0ABV7S4Y6_9ACTN</name>
<dbReference type="Proteomes" id="UP001595701">
    <property type="component" value="Unassembled WGS sequence"/>
</dbReference>
<feature type="domain" description="GAF" evidence="2">
    <location>
        <begin position="29"/>
        <end position="193"/>
    </location>
</feature>
<evidence type="ECO:0000313" key="4">
    <source>
        <dbReference type="Proteomes" id="UP001595701"/>
    </source>
</evidence>
<feature type="region of interest" description="Disordered" evidence="1">
    <location>
        <begin position="331"/>
        <end position="353"/>
    </location>
</feature>
<protein>
    <submittedName>
        <fullName evidence="3">GAF domain-containing protein</fullName>
    </submittedName>
</protein>
<evidence type="ECO:0000256" key="1">
    <source>
        <dbReference type="SAM" id="MobiDB-lite"/>
    </source>
</evidence>
<evidence type="ECO:0000313" key="3">
    <source>
        <dbReference type="EMBL" id="MFC3572159.1"/>
    </source>
</evidence>
<feature type="compositionally biased region" description="Gly residues" evidence="1">
    <location>
        <begin position="331"/>
        <end position="342"/>
    </location>
</feature>
<reference evidence="4" key="1">
    <citation type="journal article" date="2019" name="Int. J. Syst. Evol. Microbiol.">
        <title>The Global Catalogue of Microorganisms (GCM) 10K type strain sequencing project: providing services to taxonomists for standard genome sequencing and annotation.</title>
        <authorList>
            <consortium name="The Broad Institute Genomics Platform"/>
            <consortium name="The Broad Institute Genome Sequencing Center for Infectious Disease"/>
            <person name="Wu L."/>
            <person name="Ma J."/>
        </authorList>
    </citation>
    <scope>NUCLEOTIDE SEQUENCE [LARGE SCALE GENOMIC DNA]</scope>
    <source>
        <strain evidence="4">CGMCC 4.7035</strain>
    </source>
</reference>
<dbReference type="PANTHER" id="PTHR43102">
    <property type="entry name" value="SLR1143 PROTEIN"/>
    <property type="match status" value="1"/>
</dbReference>
<accession>A0ABV7S4Y6</accession>
<keyword evidence="4" id="KW-1185">Reference proteome</keyword>
<dbReference type="InterPro" id="IPR029016">
    <property type="entry name" value="GAF-like_dom_sf"/>
</dbReference>
<proteinExistence type="predicted"/>
<dbReference type="SUPFAM" id="SSF55781">
    <property type="entry name" value="GAF domain-like"/>
    <property type="match status" value="1"/>
</dbReference>
<dbReference type="InterPro" id="IPR003018">
    <property type="entry name" value="GAF"/>
</dbReference>
<dbReference type="Pfam" id="PF01590">
    <property type="entry name" value="GAF"/>
    <property type="match status" value="1"/>
</dbReference>
<dbReference type="Gene3D" id="3.30.450.40">
    <property type="match status" value="1"/>
</dbReference>
<comment type="caution">
    <text evidence="3">The sequence shown here is derived from an EMBL/GenBank/DDBJ whole genome shotgun (WGS) entry which is preliminary data.</text>
</comment>
<gene>
    <name evidence="3" type="ORF">ACFOZ0_02430</name>
</gene>
<dbReference type="SMART" id="SM00065">
    <property type="entry name" value="GAF"/>
    <property type="match status" value="1"/>
</dbReference>